<dbReference type="PANTHER" id="PTHR11228">
    <property type="entry name" value="RADICAL SAM DOMAIN PROTEIN"/>
    <property type="match status" value="1"/>
</dbReference>
<evidence type="ECO:0000313" key="8">
    <source>
        <dbReference type="EMBL" id="BCZ48618.1"/>
    </source>
</evidence>
<dbReference type="CDD" id="cd01335">
    <property type="entry name" value="Radical_SAM"/>
    <property type="match status" value="1"/>
</dbReference>
<evidence type="ECO:0000313" key="9">
    <source>
        <dbReference type="Proteomes" id="UP000824633"/>
    </source>
</evidence>
<dbReference type="InterPro" id="IPR050377">
    <property type="entry name" value="Radical_SAM_PqqE_MftC-like"/>
</dbReference>
<dbReference type="Gene3D" id="3.20.20.70">
    <property type="entry name" value="Aldolase class I"/>
    <property type="match status" value="1"/>
</dbReference>
<dbReference type="InterPro" id="IPR013785">
    <property type="entry name" value="Aldolase_TIM"/>
</dbReference>
<dbReference type="InterPro" id="IPR034391">
    <property type="entry name" value="AdoMet-like_SPASM_containing"/>
</dbReference>
<evidence type="ECO:0000256" key="5">
    <source>
        <dbReference type="ARBA" id="ARBA00023004"/>
    </source>
</evidence>
<sequence>MAEIKSKLSTDRNDLSKVLPLKTPYVIQIDPASKCNFKCKFCPTSKDNDKKRTIMSFELFKKIINELVYFDDKIKAIKLWKDGEPLLNKNISEMIKYAKEKEIAEKIEITTNGYLLNEQLNYKLIESGLDKIIISIEGLNEDDYLKNSGVKINFNTFIKNIKHLYDNKKQCVVHVKIIDVGLSEDCKEKFFEMFNNISDEMFIEKAISCWPDFEDESISHNSLNVWGSDIEQKEICSLPLYSLVVNANGKVSMCCNDWQQKLIVGDVSKQSLREIWDSTKVKEYQILQLSKKRKSIAVCSQCMYPDYVCIDNIDKNALEILNKYKNN</sequence>
<dbReference type="InterPro" id="IPR023885">
    <property type="entry name" value="4Fe4S-binding_SPASM_dom"/>
</dbReference>
<dbReference type="Proteomes" id="UP000824633">
    <property type="component" value="Chromosome"/>
</dbReference>
<dbReference type="Pfam" id="PF04055">
    <property type="entry name" value="Radical_SAM"/>
    <property type="match status" value="1"/>
</dbReference>
<dbReference type="InterPro" id="IPR058240">
    <property type="entry name" value="rSAM_sf"/>
</dbReference>
<keyword evidence="2" id="KW-0004">4Fe-4S</keyword>
<dbReference type="SFLD" id="SFLDS00029">
    <property type="entry name" value="Radical_SAM"/>
    <property type="match status" value="1"/>
</dbReference>
<organism evidence="8 9">
    <name type="scientific">Clostridium gelidum</name>
    <dbReference type="NCBI Taxonomy" id="704125"/>
    <lineage>
        <taxon>Bacteria</taxon>
        <taxon>Bacillati</taxon>
        <taxon>Bacillota</taxon>
        <taxon>Clostridia</taxon>
        <taxon>Eubacteriales</taxon>
        <taxon>Clostridiaceae</taxon>
        <taxon>Clostridium</taxon>
    </lineage>
</organism>
<reference evidence="9" key="1">
    <citation type="submission" date="2021-07" db="EMBL/GenBank/DDBJ databases">
        <title>Complete genome sequencing of a Clostridium isolate.</title>
        <authorList>
            <person name="Ueki A."/>
            <person name="Tonouchi A."/>
        </authorList>
    </citation>
    <scope>NUCLEOTIDE SEQUENCE [LARGE SCALE GENOMIC DNA]</scope>
    <source>
        <strain evidence="9">C5S11</strain>
    </source>
</reference>
<evidence type="ECO:0000256" key="6">
    <source>
        <dbReference type="ARBA" id="ARBA00023014"/>
    </source>
</evidence>
<dbReference type="SFLD" id="SFLDG01387">
    <property type="entry name" value="BtrN-like_SPASM_domain_contain"/>
    <property type="match status" value="1"/>
</dbReference>
<feature type="domain" description="Radical SAM core" evidence="7">
    <location>
        <begin position="19"/>
        <end position="239"/>
    </location>
</feature>
<evidence type="ECO:0000256" key="3">
    <source>
        <dbReference type="ARBA" id="ARBA00022691"/>
    </source>
</evidence>
<keyword evidence="3" id="KW-0949">S-adenosyl-L-methionine</keyword>
<dbReference type="Pfam" id="PF13186">
    <property type="entry name" value="SPASM"/>
    <property type="match status" value="1"/>
</dbReference>
<dbReference type="SUPFAM" id="SSF102114">
    <property type="entry name" value="Radical SAM enzymes"/>
    <property type="match status" value="1"/>
</dbReference>
<comment type="cofactor">
    <cofactor evidence="1">
        <name>[4Fe-4S] cluster</name>
        <dbReference type="ChEBI" id="CHEBI:49883"/>
    </cofactor>
</comment>
<keyword evidence="9" id="KW-1185">Reference proteome</keyword>
<accession>A0ABM7TBB9</accession>
<dbReference type="EMBL" id="AP024849">
    <property type="protein sequence ID" value="BCZ48618.1"/>
    <property type="molecule type" value="Genomic_DNA"/>
</dbReference>
<keyword evidence="4" id="KW-0479">Metal-binding</keyword>
<dbReference type="PROSITE" id="PS51918">
    <property type="entry name" value="RADICAL_SAM"/>
    <property type="match status" value="1"/>
</dbReference>
<keyword evidence="5" id="KW-0408">Iron</keyword>
<evidence type="ECO:0000259" key="7">
    <source>
        <dbReference type="PROSITE" id="PS51918"/>
    </source>
</evidence>
<name>A0ABM7TBB9_9CLOT</name>
<keyword evidence="6" id="KW-0411">Iron-sulfur</keyword>
<dbReference type="PANTHER" id="PTHR11228:SF7">
    <property type="entry name" value="PQQA PEPTIDE CYCLASE"/>
    <property type="match status" value="1"/>
</dbReference>
<protein>
    <submittedName>
        <fullName evidence="8">Radical SAM protein</fullName>
    </submittedName>
</protein>
<evidence type="ECO:0000256" key="1">
    <source>
        <dbReference type="ARBA" id="ARBA00001966"/>
    </source>
</evidence>
<dbReference type="InterPro" id="IPR007197">
    <property type="entry name" value="rSAM"/>
</dbReference>
<gene>
    <name evidence="8" type="ORF">psyc5s11_46850</name>
</gene>
<evidence type="ECO:0000256" key="4">
    <source>
        <dbReference type="ARBA" id="ARBA00022723"/>
    </source>
</evidence>
<proteinExistence type="predicted"/>
<dbReference type="RefSeq" id="WP_224034868.1">
    <property type="nucleotide sequence ID" value="NZ_AP024849.1"/>
</dbReference>
<dbReference type="SFLD" id="SFLDG01067">
    <property type="entry name" value="SPASM/twitch_domain_containing"/>
    <property type="match status" value="1"/>
</dbReference>
<evidence type="ECO:0000256" key="2">
    <source>
        <dbReference type="ARBA" id="ARBA00022485"/>
    </source>
</evidence>